<dbReference type="PANTHER" id="PTHR43477:SF1">
    <property type="entry name" value="DIHYDROANTICAPSIN 7-DEHYDROGENASE"/>
    <property type="match status" value="1"/>
</dbReference>
<dbReference type="Proteomes" id="UP001429601">
    <property type="component" value="Unassembled WGS sequence"/>
</dbReference>
<dbReference type="RefSeq" id="WP_167124590.1">
    <property type="nucleotide sequence ID" value="NZ_JAAQQR010000003.1"/>
</dbReference>
<dbReference type="GO" id="GO:0047936">
    <property type="term" value="F:glucose 1-dehydrogenase [NAD(P)+] activity"/>
    <property type="evidence" value="ECO:0007669"/>
    <property type="project" value="UniProtKB-EC"/>
</dbReference>
<dbReference type="PROSITE" id="PS00061">
    <property type="entry name" value="ADH_SHORT"/>
    <property type="match status" value="1"/>
</dbReference>
<dbReference type="SUPFAM" id="SSF51735">
    <property type="entry name" value="NAD(P)-binding Rossmann-fold domains"/>
    <property type="match status" value="1"/>
</dbReference>
<dbReference type="EC" id="1.1.1.47" evidence="3"/>
<name>A0ABX0Q2E7_9GAMM</name>
<dbReference type="PRINTS" id="PR00081">
    <property type="entry name" value="GDHRDH"/>
</dbReference>
<reference evidence="3 4" key="1">
    <citation type="journal article" date="2011" name="Curr. Microbiol.">
        <title>Luteibacter jiangsuensis sp. nov.: a methamidophos-degrading bacterium isolated from a methamidophos-manufacturing factory.</title>
        <authorList>
            <person name="Wang L."/>
            <person name="Wang G.L."/>
            <person name="Li S.P."/>
            <person name="Jiang J.D."/>
        </authorList>
    </citation>
    <scope>NUCLEOTIDE SEQUENCE [LARGE SCALE GENOMIC DNA]</scope>
    <source>
        <strain evidence="3 4">CGMCC 1.10133</strain>
    </source>
</reference>
<dbReference type="PRINTS" id="PR00080">
    <property type="entry name" value="SDRFAMILY"/>
</dbReference>
<evidence type="ECO:0000256" key="2">
    <source>
        <dbReference type="ARBA" id="ARBA00023002"/>
    </source>
</evidence>
<dbReference type="CDD" id="cd05233">
    <property type="entry name" value="SDR_c"/>
    <property type="match status" value="1"/>
</dbReference>
<evidence type="ECO:0000313" key="3">
    <source>
        <dbReference type="EMBL" id="NID04684.1"/>
    </source>
</evidence>
<dbReference type="InterPro" id="IPR002347">
    <property type="entry name" value="SDR_fam"/>
</dbReference>
<proteinExistence type="inferred from homology"/>
<protein>
    <submittedName>
        <fullName evidence="3">Glucose 1-dehydrogenase</fullName>
        <ecNumber evidence="3">1.1.1.47</ecNumber>
    </submittedName>
</protein>
<comment type="similarity">
    <text evidence="1">Belongs to the short-chain dehydrogenases/reductases (SDR) family.</text>
</comment>
<accession>A0ABX0Q2E7</accession>
<organism evidence="3 4">
    <name type="scientific">Luteibacter jiangsuensis</name>
    <dbReference type="NCBI Taxonomy" id="637577"/>
    <lineage>
        <taxon>Bacteria</taxon>
        <taxon>Pseudomonadati</taxon>
        <taxon>Pseudomonadota</taxon>
        <taxon>Gammaproteobacteria</taxon>
        <taxon>Lysobacterales</taxon>
        <taxon>Rhodanobacteraceae</taxon>
        <taxon>Luteibacter</taxon>
    </lineage>
</organism>
<evidence type="ECO:0000256" key="1">
    <source>
        <dbReference type="ARBA" id="ARBA00006484"/>
    </source>
</evidence>
<dbReference type="InterPro" id="IPR036291">
    <property type="entry name" value="NAD(P)-bd_dom_sf"/>
</dbReference>
<comment type="caution">
    <text evidence="3">The sequence shown here is derived from an EMBL/GenBank/DDBJ whole genome shotgun (WGS) entry which is preliminary data.</text>
</comment>
<dbReference type="InterPro" id="IPR051122">
    <property type="entry name" value="SDR_DHRS6-like"/>
</dbReference>
<dbReference type="InterPro" id="IPR020904">
    <property type="entry name" value="Sc_DH/Rdtase_CS"/>
</dbReference>
<dbReference type="PANTHER" id="PTHR43477">
    <property type="entry name" value="DIHYDROANTICAPSIN 7-DEHYDROGENASE"/>
    <property type="match status" value="1"/>
</dbReference>
<evidence type="ECO:0000313" key="4">
    <source>
        <dbReference type="Proteomes" id="UP001429601"/>
    </source>
</evidence>
<gene>
    <name evidence="3" type="ORF">HBF26_07285</name>
</gene>
<dbReference type="NCBIfam" id="NF005559">
    <property type="entry name" value="PRK07231.1"/>
    <property type="match status" value="1"/>
</dbReference>
<dbReference type="Pfam" id="PF13561">
    <property type="entry name" value="adh_short_C2"/>
    <property type="match status" value="1"/>
</dbReference>
<sequence length="249" mass="26255">MNRLKGKVALITGGSSGIGLATASLFAREGAQVIVTGRRKDILDEAVRAMGHGAIGISGDVADVEHHAAVANSVRDRFGGLDIYLANAGVLTIRHSAEVSPAEFDHQFGVNARGVFFGVQAAMPLLHEAGSIIVISSLASAKVLDGHAVYAGAKAAVEAFARSWALELRDRRVRVNTLSPGPVDTSILEKLGVPEAEQPEFIRMMASRIPAGRFGEVDEIAHAALFLASDESRFVNGAELRVDGGMYLT</sequence>
<dbReference type="EMBL" id="JAAQQR010000003">
    <property type="protein sequence ID" value="NID04684.1"/>
    <property type="molecule type" value="Genomic_DNA"/>
</dbReference>
<dbReference type="Gene3D" id="3.40.50.720">
    <property type="entry name" value="NAD(P)-binding Rossmann-like Domain"/>
    <property type="match status" value="1"/>
</dbReference>
<keyword evidence="2 3" id="KW-0560">Oxidoreductase</keyword>
<keyword evidence="4" id="KW-1185">Reference proteome</keyword>